<dbReference type="AlphaFoldDB" id="A0A1K1PR85"/>
<dbReference type="EMBL" id="FPIZ01000006">
    <property type="protein sequence ID" value="SFW49949.1"/>
    <property type="molecule type" value="Genomic_DNA"/>
</dbReference>
<evidence type="ECO:0000256" key="3">
    <source>
        <dbReference type="ARBA" id="ARBA00022989"/>
    </source>
</evidence>
<reference evidence="7 9" key="2">
    <citation type="submission" date="2023-11" db="EMBL/GenBank/DDBJ databases">
        <title>MicrobeMod: A computational toolkit for identifying prokaryotic methylation and restriction-modification with nanopore sequencing.</title>
        <authorList>
            <person name="Crits-Christoph A."/>
            <person name="Kang S.C."/>
            <person name="Lee H."/>
            <person name="Ostrov N."/>
        </authorList>
    </citation>
    <scope>NUCLEOTIDE SEQUENCE [LARGE SCALE GENOMIC DNA]</scope>
    <source>
        <strain evidence="7 9">ATCC 23090</strain>
    </source>
</reference>
<sequence>MYPYALTIIRKIIDNTIHASLWNNILKLLVAIWLFFAGIHTYIYCIIALTFIDVATGIPASMKKGEPFKSRILRKGLIEKIALYLIMLIAVFILELVVKSAFKYESFYMVLVVTMCVSTYELTSILENIAVLRPELPFISRLIKLSNKIHEKTLDIAEDKVDKVELKK</sequence>
<dbReference type="Proteomes" id="UP000183788">
    <property type="component" value="Unassembled WGS sequence"/>
</dbReference>
<gene>
    <name evidence="6" type="ORF">SAMN05661012_02115</name>
    <name evidence="7" type="ORF">SR876_14330</name>
</gene>
<feature type="transmembrane region" description="Helical" evidence="5">
    <location>
        <begin position="30"/>
        <end position="60"/>
    </location>
</feature>
<dbReference type="InterPro" id="IPR006480">
    <property type="entry name" value="Phage_holin_4_1"/>
</dbReference>
<dbReference type="EMBL" id="CP140154">
    <property type="protein sequence ID" value="WQG92692.1"/>
    <property type="molecule type" value="Genomic_DNA"/>
</dbReference>
<dbReference type="STRING" id="1004.SAMN05661012_02115"/>
<dbReference type="Pfam" id="PF05105">
    <property type="entry name" value="Phage_holin_4_1"/>
    <property type="match status" value="1"/>
</dbReference>
<dbReference type="Proteomes" id="UP001326715">
    <property type="component" value="Chromosome"/>
</dbReference>
<evidence type="ECO:0000313" key="7">
    <source>
        <dbReference type="EMBL" id="WQG92692.1"/>
    </source>
</evidence>
<accession>A0A1K1PR85</accession>
<keyword evidence="2 5" id="KW-0812">Transmembrane</keyword>
<evidence type="ECO:0000313" key="6">
    <source>
        <dbReference type="EMBL" id="SFW49949.1"/>
    </source>
</evidence>
<evidence type="ECO:0000256" key="2">
    <source>
        <dbReference type="ARBA" id="ARBA00022692"/>
    </source>
</evidence>
<keyword evidence="3 5" id="KW-1133">Transmembrane helix</keyword>
<reference evidence="6 8" key="1">
    <citation type="submission" date="2016-11" db="EMBL/GenBank/DDBJ databases">
        <authorList>
            <person name="Jaros S."/>
            <person name="Januszkiewicz K."/>
            <person name="Wedrychowicz H."/>
        </authorList>
    </citation>
    <scope>NUCLEOTIDE SEQUENCE [LARGE SCALE GENOMIC DNA]</scope>
    <source>
        <strain evidence="6 8">DSM 784</strain>
    </source>
</reference>
<dbReference type="GO" id="GO:0016020">
    <property type="term" value="C:membrane"/>
    <property type="evidence" value="ECO:0007669"/>
    <property type="project" value="UniProtKB-SubCell"/>
</dbReference>
<organism evidence="6 8">
    <name type="scientific">Chitinophaga sancti</name>
    <dbReference type="NCBI Taxonomy" id="1004"/>
    <lineage>
        <taxon>Bacteria</taxon>
        <taxon>Pseudomonadati</taxon>
        <taxon>Bacteroidota</taxon>
        <taxon>Chitinophagia</taxon>
        <taxon>Chitinophagales</taxon>
        <taxon>Chitinophagaceae</taxon>
        <taxon>Chitinophaga</taxon>
    </lineage>
</organism>
<evidence type="ECO:0000256" key="5">
    <source>
        <dbReference type="SAM" id="Phobius"/>
    </source>
</evidence>
<protein>
    <submittedName>
        <fullName evidence="7">Phage holin family protein</fullName>
    </submittedName>
    <submittedName>
        <fullName evidence="6">Phage-related holin (Lysis protein)</fullName>
    </submittedName>
</protein>
<keyword evidence="9" id="KW-1185">Reference proteome</keyword>
<evidence type="ECO:0000313" key="8">
    <source>
        <dbReference type="Proteomes" id="UP000183788"/>
    </source>
</evidence>
<proteinExistence type="predicted"/>
<evidence type="ECO:0000313" key="9">
    <source>
        <dbReference type="Proteomes" id="UP001326715"/>
    </source>
</evidence>
<comment type="subcellular location">
    <subcellularLocation>
        <location evidence="1">Membrane</location>
        <topology evidence="1">Multi-pass membrane protein</topology>
    </subcellularLocation>
</comment>
<dbReference type="RefSeq" id="WP_072359694.1">
    <property type="nucleotide sequence ID" value="NZ_CP139972.1"/>
</dbReference>
<evidence type="ECO:0000256" key="1">
    <source>
        <dbReference type="ARBA" id="ARBA00004141"/>
    </source>
</evidence>
<name>A0A1K1PR85_9BACT</name>
<feature type="transmembrane region" description="Helical" evidence="5">
    <location>
        <begin position="81"/>
        <end position="102"/>
    </location>
</feature>
<dbReference type="OrthoDB" id="682777at2"/>
<evidence type="ECO:0000256" key="4">
    <source>
        <dbReference type="ARBA" id="ARBA00023136"/>
    </source>
</evidence>
<keyword evidence="4 5" id="KW-0472">Membrane</keyword>